<name>A0ABQ3AP73_9GAMM</name>
<reference evidence="10" key="1">
    <citation type="journal article" date="2019" name="Int. J. Syst. Evol. Microbiol.">
        <title>The Global Catalogue of Microorganisms (GCM) 10K type strain sequencing project: providing services to taxonomists for standard genome sequencing and annotation.</title>
        <authorList>
            <consortium name="The Broad Institute Genomics Platform"/>
            <consortium name="The Broad Institute Genome Sequencing Center for Infectious Disease"/>
            <person name="Wu L."/>
            <person name="Ma J."/>
        </authorList>
    </citation>
    <scope>NUCLEOTIDE SEQUENCE [LARGE SCALE GENOMIC DNA]</scope>
    <source>
        <strain evidence="10">KCTC 32239</strain>
    </source>
</reference>
<proteinExistence type="inferred from homology"/>
<evidence type="ECO:0000256" key="1">
    <source>
        <dbReference type="ARBA" id="ARBA00005641"/>
    </source>
</evidence>
<keyword evidence="2 7" id="KW-0378">Hydrolase</keyword>
<evidence type="ECO:0000256" key="5">
    <source>
        <dbReference type="ARBA" id="ARBA00023295"/>
    </source>
</evidence>
<evidence type="ECO:0000256" key="3">
    <source>
        <dbReference type="ARBA" id="ARBA00023001"/>
    </source>
</evidence>
<keyword evidence="3" id="KW-0136">Cellulose degradation</keyword>
<sequence length="352" mass="39784">MTGVGSTAVQIASKIKIGFNIGNTLEATGGKSETYWGNPKITKEFVAFVKQSGFNAIRLPASWDQYSNQATAEIDAAWLNRVKEVVQYCVDNDVYVVLNIHWDGGWLENNVVPEKQAQNNAKQKAFWEQIATLLRDFDERVIFASANEPNVENAAQMAVLQSYHQTFIDTVRATGGKNAYRVLVLQGPSTDVEKTNKLWTQMPVDTVKDKLMAEIHYYTPWNYTGMTKDESWGNQFFYWGKGFHSTTDTAHNPTWGEEDTVDQMFKLMKTQFVDKGIPVLMGEFGTGVRKNLTGADLKLHLDSRAYYFNYIVKQARANGLLPFLWDTGDLLDRANNKVLDQQAYDALIQGTK</sequence>
<comment type="caution">
    <text evidence="9">The sequence shown here is derived from an EMBL/GenBank/DDBJ whole genome shotgun (WGS) entry which is preliminary data.</text>
</comment>
<keyword evidence="10" id="KW-1185">Reference proteome</keyword>
<evidence type="ECO:0000313" key="9">
    <source>
        <dbReference type="EMBL" id="GGY61091.1"/>
    </source>
</evidence>
<evidence type="ECO:0000313" key="10">
    <source>
        <dbReference type="Proteomes" id="UP000619761"/>
    </source>
</evidence>
<gene>
    <name evidence="9" type="ORF">GCM10011613_00560</name>
</gene>
<dbReference type="InterPro" id="IPR001547">
    <property type="entry name" value="Glyco_hydro_5"/>
</dbReference>
<keyword evidence="5 7" id="KW-0326">Glycosidase</keyword>
<comment type="similarity">
    <text evidence="1 7">Belongs to the glycosyl hydrolase 5 (cellulase A) family.</text>
</comment>
<dbReference type="PANTHER" id="PTHR31297">
    <property type="entry name" value="GLUCAN ENDO-1,6-BETA-GLUCOSIDASE B"/>
    <property type="match status" value="1"/>
</dbReference>
<dbReference type="EMBL" id="BMYZ01000001">
    <property type="protein sequence ID" value="GGY61091.1"/>
    <property type="molecule type" value="Genomic_DNA"/>
</dbReference>
<evidence type="ECO:0000259" key="8">
    <source>
        <dbReference type="Pfam" id="PF00150"/>
    </source>
</evidence>
<evidence type="ECO:0000256" key="2">
    <source>
        <dbReference type="ARBA" id="ARBA00022801"/>
    </source>
</evidence>
<dbReference type="PANTHER" id="PTHR31297:SF41">
    <property type="entry name" value="ENDOGLUCANASE, PUTATIVE (AFU_ORTHOLOGUE AFUA_5G01830)-RELATED"/>
    <property type="match status" value="1"/>
</dbReference>
<keyword evidence="6" id="KW-0624">Polysaccharide degradation</keyword>
<feature type="domain" description="Glycoside hydrolase family 5" evidence="8">
    <location>
        <begin position="32"/>
        <end position="328"/>
    </location>
</feature>
<dbReference type="InterPro" id="IPR017853">
    <property type="entry name" value="GH"/>
</dbReference>
<organism evidence="9 10">
    <name type="scientific">Cellvibrio zantedeschiae</name>
    <dbReference type="NCBI Taxonomy" id="1237077"/>
    <lineage>
        <taxon>Bacteria</taxon>
        <taxon>Pseudomonadati</taxon>
        <taxon>Pseudomonadota</taxon>
        <taxon>Gammaproteobacteria</taxon>
        <taxon>Cellvibrionales</taxon>
        <taxon>Cellvibrionaceae</taxon>
        <taxon>Cellvibrio</taxon>
    </lineage>
</organism>
<protein>
    <submittedName>
        <fullName evidence="9">Cellulase</fullName>
    </submittedName>
</protein>
<dbReference type="SUPFAM" id="SSF51445">
    <property type="entry name" value="(Trans)glycosidases"/>
    <property type="match status" value="1"/>
</dbReference>
<dbReference type="Proteomes" id="UP000619761">
    <property type="component" value="Unassembled WGS sequence"/>
</dbReference>
<keyword evidence="4" id="KW-0119">Carbohydrate metabolism</keyword>
<accession>A0ABQ3AP73</accession>
<dbReference type="Pfam" id="PF00150">
    <property type="entry name" value="Cellulase"/>
    <property type="match status" value="1"/>
</dbReference>
<evidence type="ECO:0000256" key="6">
    <source>
        <dbReference type="ARBA" id="ARBA00023326"/>
    </source>
</evidence>
<evidence type="ECO:0000256" key="4">
    <source>
        <dbReference type="ARBA" id="ARBA00023277"/>
    </source>
</evidence>
<dbReference type="Gene3D" id="3.20.20.80">
    <property type="entry name" value="Glycosidases"/>
    <property type="match status" value="1"/>
</dbReference>
<dbReference type="InterPro" id="IPR050386">
    <property type="entry name" value="Glycosyl_hydrolase_5"/>
</dbReference>
<evidence type="ECO:0000256" key="7">
    <source>
        <dbReference type="RuleBase" id="RU361153"/>
    </source>
</evidence>